<dbReference type="GO" id="GO:0032259">
    <property type="term" value="P:methylation"/>
    <property type="evidence" value="ECO:0007669"/>
    <property type="project" value="UniProtKB-KW"/>
</dbReference>
<dbReference type="PROSITE" id="PS50867">
    <property type="entry name" value="PRE_SET"/>
    <property type="match status" value="1"/>
</dbReference>
<evidence type="ECO:0000256" key="10">
    <source>
        <dbReference type="SAM" id="MobiDB-lite"/>
    </source>
</evidence>
<evidence type="ECO:0000256" key="6">
    <source>
        <dbReference type="ARBA" id="ARBA00022853"/>
    </source>
</evidence>
<feature type="region of interest" description="Disordered" evidence="10">
    <location>
        <begin position="311"/>
        <end position="336"/>
    </location>
</feature>
<dbReference type="PROSITE" id="PS50280">
    <property type="entry name" value="SET"/>
    <property type="match status" value="1"/>
</dbReference>
<dbReference type="ExpressionAtlas" id="A0A5S9X4L6">
    <property type="expression patterns" value="baseline and differential"/>
</dbReference>
<dbReference type="Pfam" id="PF00856">
    <property type="entry name" value="SET"/>
    <property type="match status" value="1"/>
</dbReference>
<dbReference type="PROSITE" id="PS51575">
    <property type="entry name" value="SAM_MT43_SUVAR39_2"/>
    <property type="match status" value="1"/>
</dbReference>
<dbReference type="AlphaFoldDB" id="A0A5S9X4L6"/>
<dbReference type="InterPro" id="IPR003105">
    <property type="entry name" value="SRA_YDG"/>
</dbReference>
<dbReference type="InterPro" id="IPR015947">
    <property type="entry name" value="PUA-like_sf"/>
</dbReference>
<dbReference type="InterPro" id="IPR003616">
    <property type="entry name" value="Post-SET_dom"/>
</dbReference>
<dbReference type="SMART" id="SM00468">
    <property type="entry name" value="PreSET"/>
    <property type="match status" value="1"/>
</dbReference>
<dbReference type="Gene3D" id="2.30.280.10">
    <property type="entry name" value="SRA-YDG"/>
    <property type="match status" value="1"/>
</dbReference>
<reference evidence="15 16" key="1">
    <citation type="submission" date="2019-12" db="EMBL/GenBank/DDBJ databases">
        <authorList>
            <person name="Jiao W.-B."/>
            <person name="Schneeberger K."/>
        </authorList>
    </citation>
    <scope>NUCLEOTIDE SEQUENCE [LARGE SCALE GENOMIC DNA]</scope>
    <source>
        <strain evidence="16">cv. C24</strain>
    </source>
</reference>
<dbReference type="SUPFAM" id="SSF88697">
    <property type="entry name" value="PUA domain-like"/>
    <property type="match status" value="1"/>
</dbReference>
<comment type="subcellular location">
    <subcellularLocation>
        <location evidence="1">Chromosome</location>
        <location evidence="1">Centromere</location>
    </subcellularLocation>
    <subcellularLocation>
        <location evidence="9">Nucleus</location>
    </subcellularLocation>
</comment>
<evidence type="ECO:0000313" key="15">
    <source>
        <dbReference type="EMBL" id="CAA0374735.1"/>
    </source>
</evidence>
<evidence type="ECO:0000256" key="4">
    <source>
        <dbReference type="ARBA" id="ARBA00022679"/>
    </source>
</evidence>
<dbReference type="InterPro" id="IPR051357">
    <property type="entry name" value="H3K9_HMTase_SUVAR3-9"/>
</dbReference>
<feature type="domain" description="YDG" evidence="14">
    <location>
        <begin position="422"/>
        <end position="572"/>
    </location>
</feature>
<feature type="compositionally biased region" description="Basic and acidic residues" evidence="10">
    <location>
        <begin position="315"/>
        <end position="336"/>
    </location>
</feature>
<dbReference type="SMART" id="SM00466">
    <property type="entry name" value="SRA"/>
    <property type="match status" value="1"/>
</dbReference>
<dbReference type="InterPro" id="IPR025794">
    <property type="entry name" value="H3-K9-MeTrfase_plant"/>
</dbReference>
<dbReference type="SMART" id="SM00317">
    <property type="entry name" value="SET"/>
    <property type="match status" value="1"/>
</dbReference>
<evidence type="ECO:0000256" key="7">
    <source>
        <dbReference type="ARBA" id="ARBA00023242"/>
    </source>
</evidence>
<evidence type="ECO:0000256" key="1">
    <source>
        <dbReference type="ARBA" id="ARBA00004584"/>
    </source>
</evidence>
<accession>A0A5S9X4L6</accession>
<keyword evidence="5" id="KW-0949">S-adenosyl-L-methionine</keyword>
<dbReference type="EMBL" id="CACSHJ010000088">
    <property type="protein sequence ID" value="CAA0374735.1"/>
    <property type="molecule type" value="Genomic_DNA"/>
</dbReference>
<feature type="domain" description="Pre-SET" evidence="12">
    <location>
        <begin position="642"/>
        <end position="701"/>
    </location>
</feature>
<dbReference type="GO" id="GO:0008270">
    <property type="term" value="F:zinc ion binding"/>
    <property type="evidence" value="ECO:0007669"/>
    <property type="project" value="InterPro"/>
</dbReference>
<dbReference type="InterPro" id="IPR036987">
    <property type="entry name" value="SRA-YDG_sf"/>
</dbReference>
<evidence type="ECO:0000259" key="13">
    <source>
        <dbReference type="PROSITE" id="PS50868"/>
    </source>
</evidence>
<keyword evidence="8" id="KW-0137">Centromere</keyword>
<dbReference type="Proteomes" id="UP000434276">
    <property type="component" value="Unassembled WGS sequence"/>
</dbReference>
<keyword evidence="2" id="KW-0158">Chromosome</keyword>
<keyword evidence="3" id="KW-0489">Methyltransferase</keyword>
<feature type="compositionally biased region" description="Polar residues" evidence="10">
    <location>
        <begin position="251"/>
        <end position="260"/>
    </location>
</feature>
<dbReference type="SMART" id="SM00508">
    <property type="entry name" value="PostSET"/>
    <property type="match status" value="1"/>
</dbReference>
<feature type="domain" description="SET" evidence="11">
    <location>
        <begin position="704"/>
        <end position="821"/>
    </location>
</feature>
<keyword evidence="7 9" id="KW-0539">Nucleus</keyword>
<protein>
    <submittedName>
        <fullName evidence="15">Uncharacterized protein</fullName>
    </submittedName>
</protein>
<dbReference type="GO" id="GO:0005634">
    <property type="term" value="C:nucleus"/>
    <property type="evidence" value="ECO:0007669"/>
    <property type="project" value="UniProtKB-SubCell"/>
</dbReference>
<dbReference type="PROSITE" id="PS51015">
    <property type="entry name" value="YDG"/>
    <property type="match status" value="1"/>
</dbReference>
<dbReference type="GO" id="GO:0000775">
    <property type="term" value="C:chromosome, centromeric region"/>
    <property type="evidence" value="ECO:0007669"/>
    <property type="project" value="UniProtKB-SubCell"/>
</dbReference>
<dbReference type="OrthoDB" id="5792673at2759"/>
<dbReference type="Pfam" id="PF05033">
    <property type="entry name" value="Pre-SET"/>
    <property type="match status" value="1"/>
</dbReference>
<proteinExistence type="predicted"/>
<evidence type="ECO:0000256" key="9">
    <source>
        <dbReference type="PROSITE-ProRule" id="PRU00358"/>
    </source>
</evidence>
<evidence type="ECO:0000313" key="16">
    <source>
        <dbReference type="Proteomes" id="UP000434276"/>
    </source>
</evidence>
<keyword evidence="6" id="KW-0156">Chromatin regulator</keyword>
<name>A0A5S9X4L6_ARATH</name>
<dbReference type="InterPro" id="IPR046341">
    <property type="entry name" value="SET_dom_sf"/>
</dbReference>
<evidence type="ECO:0000259" key="12">
    <source>
        <dbReference type="PROSITE" id="PS50867"/>
    </source>
</evidence>
<gene>
    <name evidence="15" type="ORF">C24_LOCUS9807</name>
</gene>
<dbReference type="InterPro" id="IPR007728">
    <property type="entry name" value="Pre-SET_dom"/>
</dbReference>
<evidence type="ECO:0000259" key="14">
    <source>
        <dbReference type="PROSITE" id="PS51015"/>
    </source>
</evidence>
<evidence type="ECO:0000256" key="3">
    <source>
        <dbReference type="ARBA" id="ARBA00022603"/>
    </source>
</evidence>
<dbReference type="FunFam" id="2.30.280.10:FF:000003">
    <property type="entry name" value="Histone-lysine N-methyltransferase, H3 lysine-9 specific SUVH5"/>
    <property type="match status" value="1"/>
</dbReference>
<dbReference type="Gene3D" id="2.170.270.10">
    <property type="entry name" value="SET domain"/>
    <property type="match status" value="1"/>
</dbReference>
<dbReference type="GO" id="GO:0042054">
    <property type="term" value="F:histone methyltransferase activity"/>
    <property type="evidence" value="ECO:0007669"/>
    <property type="project" value="InterPro"/>
</dbReference>
<evidence type="ECO:0000256" key="5">
    <source>
        <dbReference type="ARBA" id="ARBA00022691"/>
    </source>
</evidence>
<keyword evidence="4" id="KW-0808">Transferase</keyword>
<dbReference type="PROSITE" id="PS50868">
    <property type="entry name" value="POST_SET"/>
    <property type="match status" value="1"/>
</dbReference>
<dbReference type="PANTHER" id="PTHR45660">
    <property type="entry name" value="HISTONE-LYSINE N-METHYLTRANSFERASE SETMAR"/>
    <property type="match status" value="1"/>
</dbReference>
<organism evidence="15 16">
    <name type="scientific">Arabidopsis thaliana</name>
    <name type="common">Mouse-ear cress</name>
    <dbReference type="NCBI Taxonomy" id="3702"/>
    <lineage>
        <taxon>Eukaryota</taxon>
        <taxon>Viridiplantae</taxon>
        <taxon>Streptophyta</taxon>
        <taxon>Embryophyta</taxon>
        <taxon>Tracheophyta</taxon>
        <taxon>Spermatophyta</taxon>
        <taxon>Magnoliopsida</taxon>
        <taxon>eudicotyledons</taxon>
        <taxon>Gunneridae</taxon>
        <taxon>Pentapetalae</taxon>
        <taxon>rosids</taxon>
        <taxon>malvids</taxon>
        <taxon>Brassicales</taxon>
        <taxon>Brassicaceae</taxon>
        <taxon>Camelineae</taxon>
        <taxon>Arabidopsis</taxon>
    </lineage>
</organism>
<dbReference type="PANTHER" id="PTHR45660:SF53">
    <property type="entry name" value="HISTONE-LYSINE N-METHYLTRANSFERASE, H3 LYSINE-9 SPECIFIC SUVH5"/>
    <property type="match status" value="1"/>
</dbReference>
<evidence type="ECO:0000256" key="8">
    <source>
        <dbReference type="ARBA" id="ARBA00023328"/>
    </source>
</evidence>
<dbReference type="InterPro" id="IPR001214">
    <property type="entry name" value="SET_dom"/>
</dbReference>
<sequence length="851" mass="94746">MNLYKIGIEEVIEPEPKMHARTLFIRIMRLTYLPLRPIDSSSPPLSLLLPSFLALGIMVHSESSILSSLRGGDGGGIPCSKDELAINGSYTDPMGRRKSKRFKVAAESEFSPDFGSITRQLRSRRMQKEFTVETYETRNVSDVCVLSSQADVELIPGEIVAERDSFKSVDCNDMSVGLTEGAESLGVNMQEPMKDRNMPENTSEQNMVVVHPPSISLPEEDMMGSVCRKSITGTKELHGRTISVGRDLSPNMGSKFSKNGKTAKRSISVEEENLVLEKSDSGDHLGPSPEVLELEKSEVWIITDKGVVMPSPVKPSEKRNRDYGEGSMRKNSERVSLDKKRLASKFRLSNGGLPSCSSSGDSARYKVKETMRLFHETCKKIMQEEEARPRKRDGGNFKVVCEASKILKSKGKNLYSGTQIIGTVPGVEVGDEFQYRMELNLLGIHRPSQSGIDYMKDDGGELVATSIVSSGGYNDVLDNSDVLIYTGQGGNVGKKKNNEPPKDQQLVTGNLALKNSINKKNPVRVIRGIKNTTSQSSVVAKNYVYDGLYLVEEYWEETGCHGKLVFKFKLRRIPGQPELPWKEVAKSKKSEFWDGLCNVDITEGKETLPICAVNNLDDEKPPPFIYTAKMIYPDWCRPIPPKSCGCTNGCSKSKNCACIVKNGGKIPYYDGAIVEIKPLVYECGPHCKCPPSCNMRVSQHGIKIKLEIFKTESRGWGVRSLESIPIGSFICEYAGELLEDKQAESLTGKDEYLFDLGDEDDPFTINAAQKGNIGRFINHSCSPNLYAQDVLYDHEEIRIPHIMFFALDNIPPLQELSYDYNYKIDQVYDSNGNIKKKFCYCGSAECSGRLY</sequence>
<dbReference type="SUPFAM" id="SSF82199">
    <property type="entry name" value="SET domain"/>
    <property type="match status" value="1"/>
</dbReference>
<evidence type="ECO:0000256" key="2">
    <source>
        <dbReference type="ARBA" id="ARBA00022454"/>
    </source>
</evidence>
<dbReference type="Pfam" id="PF02182">
    <property type="entry name" value="SAD_SRA"/>
    <property type="match status" value="1"/>
</dbReference>
<evidence type="ECO:0000259" key="11">
    <source>
        <dbReference type="PROSITE" id="PS50280"/>
    </source>
</evidence>
<feature type="region of interest" description="Disordered" evidence="10">
    <location>
        <begin position="244"/>
        <end position="265"/>
    </location>
</feature>
<feature type="domain" description="Post-SET" evidence="13">
    <location>
        <begin position="835"/>
        <end position="851"/>
    </location>
</feature>